<name>A0A8H7NFS8_BIOOC</name>
<accession>A0A8H7NFS8</accession>
<protein>
    <submittedName>
        <fullName evidence="2">Uncharacterized protein</fullName>
    </submittedName>
</protein>
<evidence type="ECO:0000256" key="1">
    <source>
        <dbReference type="SAM" id="MobiDB-lite"/>
    </source>
</evidence>
<dbReference type="AlphaFoldDB" id="A0A8H7NFS8"/>
<feature type="compositionally biased region" description="Polar residues" evidence="1">
    <location>
        <begin position="63"/>
        <end position="72"/>
    </location>
</feature>
<dbReference type="Proteomes" id="UP000616885">
    <property type="component" value="Unassembled WGS sequence"/>
</dbReference>
<comment type="caution">
    <text evidence="2">The sequence shown here is derived from an EMBL/GenBank/DDBJ whole genome shotgun (WGS) entry which is preliminary data.</text>
</comment>
<dbReference type="EMBL" id="JADCTT010000003">
    <property type="protein sequence ID" value="KAF9754886.1"/>
    <property type="molecule type" value="Genomic_DNA"/>
</dbReference>
<sequence length="129" mass="14299">MHLCTYLSASAPTNGSKKPPKQILSPPGIWRRDETSWDLQQHMARGSSSGLPTMRCHVAHANRTGNKAQYRQATPPAEPSSYTRDESTHCRFLVSGLILKQPGSRYLYELVNSTGIRAGSKSVDRCLDQ</sequence>
<evidence type="ECO:0000313" key="3">
    <source>
        <dbReference type="Proteomes" id="UP000616885"/>
    </source>
</evidence>
<evidence type="ECO:0000313" key="2">
    <source>
        <dbReference type="EMBL" id="KAF9754886.1"/>
    </source>
</evidence>
<feature type="region of interest" description="Disordered" evidence="1">
    <location>
        <begin position="63"/>
        <end position="85"/>
    </location>
</feature>
<gene>
    <name evidence="2" type="ORF">IM811_010327</name>
</gene>
<organism evidence="2 3">
    <name type="scientific">Bionectria ochroleuca</name>
    <name type="common">Gliocladium roseum</name>
    <dbReference type="NCBI Taxonomy" id="29856"/>
    <lineage>
        <taxon>Eukaryota</taxon>
        <taxon>Fungi</taxon>
        <taxon>Dikarya</taxon>
        <taxon>Ascomycota</taxon>
        <taxon>Pezizomycotina</taxon>
        <taxon>Sordariomycetes</taxon>
        <taxon>Hypocreomycetidae</taxon>
        <taxon>Hypocreales</taxon>
        <taxon>Bionectriaceae</taxon>
        <taxon>Clonostachys</taxon>
    </lineage>
</organism>
<proteinExistence type="predicted"/>
<reference evidence="2" key="1">
    <citation type="submission" date="2020-10" db="EMBL/GenBank/DDBJ databases">
        <title>High-Quality Genome Resource of Clonostachys rosea strain S41 by Oxford Nanopore Long-Read Sequencing.</title>
        <authorList>
            <person name="Wang H."/>
        </authorList>
    </citation>
    <scope>NUCLEOTIDE SEQUENCE</scope>
    <source>
        <strain evidence="2">S41</strain>
    </source>
</reference>
<feature type="region of interest" description="Disordered" evidence="1">
    <location>
        <begin position="9"/>
        <end position="29"/>
    </location>
</feature>